<dbReference type="Gene3D" id="1.10.260.40">
    <property type="entry name" value="lambda repressor-like DNA-binding domains"/>
    <property type="match status" value="1"/>
</dbReference>
<dbReference type="InterPro" id="IPR010982">
    <property type="entry name" value="Lambda_DNA-bd_dom_sf"/>
</dbReference>
<feature type="domain" description="HTH lacI-type" evidence="5">
    <location>
        <begin position="11"/>
        <end position="67"/>
    </location>
</feature>
<comment type="caution">
    <text evidence="6">The sequence shown here is derived from an EMBL/GenBank/DDBJ whole genome shotgun (WGS) entry which is preliminary data.</text>
</comment>
<dbReference type="SUPFAM" id="SSF53822">
    <property type="entry name" value="Periplasmic binding protein-like I"/>
    <property type="match status" value="1"/>
</dbReference>
<evidence type="ECO:0000256" key="4">
    <source>
        <dbReference type="SAM" id="MobiDB-lite"/>
    </source>
</evidence>
<dbReference type="InterPro" id="IPR028082">
    <property type="entry name" value="Peripla_BP_I"/>
</dbReference>
<dbReference type="PROSITE" id="PS50932">
    <property type="entry name" value="HTH_LACI_2"/>
    <property type="match status" value="1"/>
</dbReference>
<dbReference type="CDD" id="cd01392">
    <property type="entry name" value="HTH_LacI"/>
    <property type="match status" value="1"/>
</dbReference>
<dbReference type="SMART" id="SM00354">
    <property type="entry name" value="HTH_LACI"/>
    <property type="match status" value="1"/>
</dbReference>
<evidence type="ECO:0000313" key="7">
    <source>
        <dbReference type="Proteomes" id="UP001500466"/>
    </source>
</evidence>
<dbReference type="InterPro" id="IPR046335">
    <property type="entry name" value="LacI/GalR-like_sensor"/>
</dbReference>
<sequence>MPQVPRQDKAPTSADVARAAGVSRTTVSFVLNDVPGSGISDATREKVLAAVRELGYAPNAGARALRAGTGNLVVYAMPRWPLGPAINSVIERTRAALADRGLVLLVHGDRSLTGTDAALAWAELRPRAVIADTDRCTAESVDLLRRHGVRTVVLVGEEDVPFAPTVRLAQRKVGRVAARHLLDRGHRRIAAIVPTGDLAEPGELRYAGLAAEVATTGLAVARHDLGFDHDAALALARAWAADPDGRPRALFAYNDEFAALMLRALRDAGLSVPGDIAVLGVDDTPLCELVQPRLSSVALHTSDFAEAHVRVLLELLDRGPHEPWPELPENEPRVVVRDSA</sequence>
<dbReference type="GO" id="GO:0003677">
    <property type="term" value="F:DNA binding"/>
    <property type="evidence" value="ECO:0007669"/>
    <property type="project" value="UniProtKB-KW"/>
</dbReference>
<dbReference type="SUPFAM" id="SSF47413">
    <property type="entry name" value="lambda repressor-like DNA-binding domains"/>
    <property type="match status" value="1"/>
</dbReference>
<dbReference type="EMBL" id="BAABHS010000023">
    <property type="protein sequence ID" value="GAA4980771.1"/>
    <property type="molecule type" value="Genomic_DNA"/>
</dbReference>
<dbReference type="Pfam" id="PF00356">
    <property type="entry name" value="LacI"/>
    <property type="match status" value="1"/>
</dbReference>
<dbReference type="InterPro" id="IPR000843">
    <property type="entry name" value="HTH_LacI"/>
</dbReference>
<keyword evidence="3" id="KW-0804">Transcription</keyword>
<gene>
    <name evidence="6" type="ORF">GCM10023205_57330</name>
</gene>
<evidence type="ECO:0000256" key="2">
    <source>
        <dbReference type="ARBA" id="ARBA00023125"/>
    </source>
</evidence>
<dbReference type="RefSeq" id="WP_345678609.1">
    <property type="nucleotide sequence ID" value="NZ_BAABHS010000023.1"/>
</dbReference>
<evidence type="ECO:0000313" key="6">
    <source>
        <dbReference type="EMBL" id="GAA4980771.1"/>
    </source>
</evidence>
<dbReference type="PANTHER" id="PTHR30146:SF153">
    <property type="entry name" value="LACTOSE OPERON REPRESSOR"/>
    <property type="match status" value="1"/>
</dbReference>
<evidence type="ECO:0000256" key="3">
    <source>
        <dbReference type="ARBA" id="ARBA00023163"/>
    </source>
</evidence>
<accession>A0ABP9HX91</accession>
<keyword evidence="1" id="KW-0805">Transcription regulation</keyword>
<protein>
    <submittedName>
        <fullName evidence="6">LacI family DNA-binding transcriptional regulator</fullName>
    </submittedName>
</protein>
<name>A0ABP9HX91_9ACTN</name>
<keyword evidence="7" id="KW-1185">Reference proteome</keyword>
<dbReference type="Pfam" id="PF13377">
    <property type="entry name" value="Peripla_BP_3"/>
    <property type="match status" value="1"/>
</dbReference>
<dbReference type="PANTHER" id="PTHR30146">
    <property type="entry name" value="LACI-RELATED TRANSCRIPTIONAL REPRESSOR"/>
    <property type="match status" value="1"/>
</dbReference>
<keyword evidence="2 6" id="KW-0238">DNA-binding</keyword>
<dbReference type="Gene3D" id="3.40.50.2300">
    <property type="match status" value="2"/>
</dbReference>
<reference evidence="7" key="1">
    <citation type="journal article" date="2019" name="Int. J. Syst. Evol. Microbiol.">
        <title>The Global Catalogue of Microorganisms (GCM) 10K type strain sequencing project: providing services to taxonomists for standard genome sequencing and annotation.</title>
        <authorList>
            <consortium name="The Broad Institute Genomics Platform"/>
            <consortium name="The Broad Institute Genome Sequencing Center for Infectious Disease"/>
            <person name="Wu L."/>
            <person name="Ma J."/>
        </authorList>
    </citation>
    <scope>NUCLEOTIDE SEQUENCE [LARGE SCALE GENOMIC DNA]</scope>
    <source>
        <strain evidence="7">JCM 17986</strain>
    </source>
</reference>
<organism evidence="6 7">
    <name type="scientific">Yinghuangia aomiensis</name>
    <dbReference type="NCBI Taxonomy" id="676205"/>
    <lineage>
        <taxon>Bacteria</taxon>
        <taxon>Bacillati</taxon>
        <taxon>Actinomycetota</taxon>
        <taxon>Actinomycetes</taxon>
        <taxon>Kitasatosporales</taxon>
        <taxon>Streptomycetaceae</taxon>
        <taxon>Yinghuangia</taxon>
    </lineage>
</organism>
<evidence type="ECO:0000256" key="1">
    <source>
        <dbReference type="ARBA" id="ARBA00023015"/>
    </source>
</evidence>
<evidence type="ECO:0000259" key="5">
    <source>
        <dbReference type="PROSITE" id="PS50932"/>
    </source>
</evidence>
<feature type="region of interest" description="Disordered" evidence="4">
    <location>
        <begin position="321"/>
        <end position="340"/>
    </location>
</feature>
<proteinExistence type="predicted"/>
<dbReference type="Proteomes" id="UP001500466">
    <property type="component" value="Unassembled WGS sequence"/>
</dbReference>